<dbReference type="PANTHER" id="PTHR43537">
    <property type="entry name" value="TRANSCRIPTIONAL REGULATOR, GNTR FAMILY"/>
    <property type="match status" value="1"/>
</dbReference>
<dbReference type="SMART" id="SM00895">
    <property type="entry name" value="FCD"/>
    <property type="match status" value="1"/>
</dbReference>
<dbReference type="GO" id="GO:0003700">
    <property type="term" value="F:DNA-binding transcription factor activity"/>
    <property type="evidence" value="ECO:0007669"/>
    <property type="project" value="InterPro"/>
</dbReference>
<keyword evidence="2" id="KW-0238">DNA-binding</keyword>
<dbReference type="InParanoid" id="E3J0K6"/>
<dbReference type="Proteomes" id="UP000002484">
    <property type="component" value="Chromosome"/>
</dbReference>
<dbReference type="InterPro" id="IPR008920">
    <property type="entry name" value="TF_FadR/GntR_C"/>
</dbReference>
<evidence type="ECO:0000259" key="5">
    <source>
        <dbReference type="PROSITE" id="PS50949"/>
    </source>
</evidence>
<dbReference type="EMBL" id="CP002299">
    <property type="protein sequence ID" value="ADP81635.1"/>
    <property type="molecule type" value="Genomic_DNA"/>
</dbReference>
<dbReference type="SMART" id="SM00345">
    <property type="entry name" value="HTH_GNTR"/>
    <property type="match status" value="1"/>
</dbReference>
<feature type="domain" description="HTH gntR-type" evidence="5">
    <location>
        <begin position="44"/>
        <end position="111"/>
    </location>
</feature>
<keyword evidence="7" id="KW-1185">Reference proteome</keyword>
<gene>
    <name evidence="6" type="ordered locus">FraEuI1c_3628</name>
</gene>
<feature type="compositionally biased region" description="Low complexity" evidence="4">
    <location>
        <begin position="27"/>
        <end position="39"/>
    </location>
</feature>
<dbReference type="AlphaFoldDB" id="E3J0K6"/>
<dbReference type="OrthoDB" id="8664638at2"/>
<feature type="region of interest" description="Disordered" evidence="4">
    <location>
        <begin position="1"/>
        <end position="46"/>
    </location>
</feature>
<dbReference type="Pfam" id="PF07729">
    <property type="entry name" value="FCD"/>
    <property type="match status" value="1"/>
</dbReference>
<evidence type="ECO:0000313" key="6">
    <source>
        <dbReference type="EMBL" id="ADP81635.1"/>
    </source>
</evidence>
<evidence type="ECO:0000256" key="1">
    <source>
        <dbReference type="ARBA" id="ARBA00023015"/>
    </source>
</evidence>
<dbReference type="HOGENOM" id="CLU_017584_5_2_11"/>
<dbReference type="InterPro" id="IPR036390">
    <property type="entry name" value="WH_DNA-bd_sf"/>
</dbReference>
<dbReference type="RefSeq" id="WP_013424753.1">
    <property type="nucleotide sequence ID" value="NC_014666.1"/>
</dbReference>
<dbReference type="PROSITE" id="PS50949">
    <property type="entry name" value="HTH_GNTR"/>
    <property type="match status" value="1"/>
</dbReference>
<reference evidence="6 7" key="1">
    <citation type="submission" date="2010-10" db="EMBL/GenBank/DDBJ databases">
        <title>Complete sequence of Frankia sp. EuI1c.</title>
        <authorList>
            <consortium name="US DOE Joint Genome Institute"/>
            <person name="Lucas S."/>
            <person name="Copeland A."/>
            <person name="Lapidus A."/>
            <person name="Cheng J.-F."/>
            <person name="Bruce D."/>
            <person name="Goodwin L."/>
            <person name="Pitluck S."/>
            <person name="Chertkov O."/>
            <person name="Detter J.C."/>
            <person name="Han C."/>
            <person name="Tapia R."/>
            <person name="Land M."/>
            <person name="Hauser L."/>
            <person name="Jeffries C."/>
            <person name="Kyrpides N."/>
            <person name="Ivanova N."/>
            <person name="Mikhailova N."/>
            <person name="Beauchemin N."/>
            <person name="Sen A."/>
            <person name="Sur S.A."/>
            <person name="Gtari M."/>
            <person name="Wall L."/>
            <person name="Tisa L."/>
            <person name="Woyke T."/>
        </authorList>
    </citation>
    <scope>NUCLEOTIDE SEQUENCE [LARGE SCALE GENOMIC DNA]</scope>
    <source>
        <strain evidence="7">DSM 45817 / CECT 9037 / EuI1c</strain>
    </source>
</reference>
<keyword evidence="3" id="KW-0804">Transcription</keyword>
<feature type="compositionally biased region" description="Low complexity" evidence="4">
    <location>
        <begin position="7"/>
        <end position="18"/>
    </location>
</feature>
<dbReference type="InterPro" id="IPR011711">
    <property type="entry name" value="GntR_C"/>
</dbReference>
<proteinExistence type="predicted"/>
<evidence type="ECO:0000256" key="2">
    <source>
        <dbReference type="ARBA" id="ARBA00023125"/>
    </source>
</evidence>
<protein>
    <submittedName>
        <fullName evidence="6">Transcriptional regulator, GntR family</fullName>
    </submittedName>
</protein>
<dbReference type="InterPro" id="IPR000524">
    <property type="entry name" value="Tscrpt_reg_HTH_GntR"/>
</dbReference>
<dbReference type="SUPFAM" id="SSF48008">
    <property type="entry name" value="GntR ligand-binding domain-like"/>
    <property type="match status" value="1"/>
</dbReference>
<dbReference type="STRING" id="298654.FraEuI1c_3628"/>
<dbReference type="KEGG" id="fri:FraEuI1c_3628"/>
<dbReference type="eggNOG" id="COG1802">
    <property type="taxonomic scope" value="Bacteria"/>
</dbReference>
<organism evidence="6 7">
    <name type="scientific">Pseudofrankia inefficax (strain DSM 45817 / CECT 9037 / DDB 130130 / EuI1c)</name>
    <name type="common">Frankia inefficax</name>
    <dbReference type="NCBI Taxonomy" id="298654"/>
    <lineage>
        <taxon>Bacteria</taxon>
        <taxon>Bacillati</taxon>
        <taxon>Actinomycetota</taxon>
        <taxon>Actinomycetes</taxon>
        <taxon>Frankiales</taxon>
        <taxon>Frankiaceae</taxon>
        <taxon>Pseudofrankia</taxon>
    </lineage>
</organism>
<dbReference type="Gene3D" id="1.10.10.10">
    <property type="entry name" value="Winged helix-like DNA-binding domain superfamily/Winged helix DNA-binding domain"/>
    <property type="match status" value="1"/>
</dbReference>
<evidence type="ECO:0000256" key="3">
    <source>
        <dbReference type="ARBA" id="ARBA00023163"/>
    </source>
</evidence>
<accession>E3J0K6</accession>
<dbReference type="SUPFAM" id="SSF46785">
    <property type="entry name" value="Winged helix' DNA-binding domain"/>
    <property type="match status" value="1"/>
</dbReference>
<keyword evidence="1" id="KW-0805">Transcription regulation</keyword>
<dbReference type="CDD" id="cd07377">
    <property type="entry name" value="WHTH_GntR"/>
    <property type="match status" value="1"/>
</dbReference>
<evidence type="ECO:0000313" key="7">
    <source>
        <dbReference type="Proteomes" id="UP000002484"/>
    </source>
</evidence>
<evidence type="ECO:0000256" key="4">
    <source>
        <dbReference type="SAM" id="MobiDB-lite"/>
    </source>
</evidence>
<name>E3J0K6_PSEI1</name>
<sequence>MATPITADVPAQDPAAQDRVAQDRVSQDPAAQDSAAQDPKGPGESLSRRIYDQLREGIIRGRYPQGTRLAEQRLAEELSVSRVPLREAVPLLAVDGFVRTLPRRGAVVNTWTLGMAHELFDLRLCMEVGAARFAARQVGLGRSAQPLRDVLERSREGVRTRDAYRIAADSTEFHEVVVDLTANTLMRSVMRSVTGRMMWLFYLTSDLDADDALDGHEELLSAIESGKERVAEAVAYAHIERDRDESMRVLVERRGIANLA</sequence>
<dbReference type="PANTHER" id="PTHR43537:SF5">
    <property type="entry name" value="UXU OPERON TRANSCRIPTIONAL REGULATOR"/>
    <property type="match status" value="1"/>
</dbReference>
<dbReference type="GO" id="GO:0003677">
    <property type="term" value="F:DNA binding"/>
    <property type="evidence" value="ECO:0007669"/>
    <property type="project" value="UniProtKB-KW"/>
</dbReference>
<dbReference type="InterPro" id="IPR036388">
    <property type="entry name" value="WH-like_DNA-bd_sf"/>
</dbReference>
<dbReference type="Gene3D" id="1.20.120.530">
    <property type="entry name" value="GntR ligand-binding domain-like"/>
    <property type="match status" value="1"/>
</dbReference>
<dbReference type="Pfam" id="PF00392">
    <property type="entry name" value="GntR"/>
    <property type="match status" value="1"/>
</dbReference>